<dbReference type="Proteomes" id="UP001172911">
    <property type="component" value="Unassembled WGS sequence"/>
</dbReference>
<evidence type="ECO:0000313" key="10">
    <source>
        <dbReference type="Proteomes" id="UP001172911"/>
    </source>
</evidence>
<dbReference type="HAMAP" id="MF_01515">
    <property type="entry name" value="UPF0316"/>
    <property type="match status" value="1"/>
</dbReference>
<evidence type="ECO:0000259" key="7">
    <source>
        <dbReference type="Pfam" id="PF10035"/>
    </source>
</evidence>
<comment type="subcellular location">
    <subcellularLocation>
        <location evidence="1 6">Cell membrane</location>
        <topology evidence="1 6">Multi-pass membrane protein</topology>
    </subcellularLocation>
</comment>
<dbReference type="EMBL" id="JARPTC010000020">
    <property type="protein sequence ID" value="MDO7788258.1"/>
    <property type="molecule type" value="Genomic_DNA"/>
</dbReference>
<comment type="similarity">
    <text evidence="6">Belongs to the UPF0316 family.</text>
</comment>
<feature type="transmembrane region" description="Helical" evidence="6">
    <location>
        <begin position="12"/>
        <end position="31"/>
    </location>
</feature>
<feature type="transmembrane region" description="Helical" evidence="6">
    <location>
        <begin position="38"/>
        <end position="59"/>
    </location>
</feature>
<sequence length="184" mass="20317">MEFLLSPIGAYLFIFFARVIDISLDVVRLLMLMRGRKVAASLIGFVEVTVFIIALGEVFRGGMDDPFKIIAYAAGFATGNYVGSLIEEWLAVGHLSMQVYPATENVNKLTDKFREQGFGVTSVCGCGRSGERTILFVLLDRKYLPIALKILDEVQPGIFYNVADSRAVRGGIFPAPKSRLIKTK</sequence>
<evidence type="ECO:0000256" key="2">
    <source>
        <dbReference type="ARBA" id="ARBA00022475"/>
    </source>
</evidence>
<dbReference type="InterPro" id="IPR022930">
    <property type="entry name" value="UPF0316"/>
</dbReference>
<organism evidence="9 10">
    <name type="scientific">Desulforamulus aquiferis</name>
    <dbReference type="NCBI Taxonomy" id="1397668"/>
    <lineage>
        <taxon>Bacteria</taxon>
        <taxon>Bacillati</taxon>
        <taxon>Bacillota</taxon>
        <taxon>Clostridia</taxon>
        <taxon>Eubacteriales</taxon>
        <taxon>Peptococcaceae</taxon>
        <taxon>Desulforamulus</taxon>
    </lineage>
</organism>
<dbReference type="Pfam" id="PF10035">
    <property type="entry name" value="DUF2179"/>
    <property type="match status" value="1"/>
</dbReference>
<evidence type="ECO:0000256" key="1">
    <source>
        <dbReference type="ARBA" id="ARBA00004651"/>
    </source>
</evidence>
<dbReference type="InterPro" id="IPR044035">
    <property type="entry name" value="DUF5698"/>
</dbReference>
<keyword evidence="2 6" id="KW-1003">Cell membrane</keyword>
<evidence type="ECO:0000256" key="5">
    <source>
        <dbReference type="ARBA" id="ARBA00023136"/>
    </source>
</evidence>
<protein>
    <recommendedName>
        <fullName evidence="6">UPF0316 protein P6N53_13585</fullName>
    </recommendedName>
</protein>
<evidence type="ECO:0000259" key="8">
    <source>
        <dbReference type="Pfam" id="PF18955"/>
    </source>
</evidence>
<dbReference type="PANTHER" id="PTHR40060:SF1">
    <property type="entry name" value="UPF0316 PROTEIN YEBE"/>
    <property type="match status" value="1"/>
</dbReference>
<accession>A0AAW7ZEV6</accession>
<proteinExistence type="inferred from homology"/>
<dbReference type="AlphaFoldDB" id="A0AAW7ZEV6"/>
<keyword evidence="10" id="KW-1185">Reference proteome</keyword>
<keyword evidence="4 6" id="KW-1133">Transmembrane helix</keyword>
<evidence type="ECO:0000313" key="9">
    <source>
        <dbReference type="EMBL" id="MDO7788258.1"/>
    </source>
</evidence>
<comment type="caution">
    <text evidence="9">The sequence shown here is derived from an EMBL/GenBank/DDBJ whole genome shotgun (WGS) entry which is preliminary data.</text>
</comment>
<reference evidence="9" key="1">
    <citation type="journal article" date="2023" name="J. Hazard. Mater.">
        <title>Anaerobic biodegradation of pyrene and benzo[a]pyrene by a new sulfate-reducing Desulforamulus aquiferis strain DSA.</title>
        <authorList>
            <person name="Zhang Z."/>
            <person name="Sun J."/>
            <person name="Gong X."/>
            <person name="Wang C."/>
            <person name="Wang H."/>
        </authorList>
    </citation>
    <scope>NUCLEOTIDE SEQUENCE</scope>
    <source>
        <strain evidence="9">DSA</strain>
    </source>
</reference>
<gene>
    <name evidence="9" type="ORF">P6N53_13585</name>
</gene>
<evidence type="ECO:0000256" key="4">
    <source>
        <dbReference type="ARBA" id="ARBA00022989"/>
    </source>
</evidence>
<dbReference type="GO" id="GO:0005886">
    <property type="term" value="C:plasma membrane"/>
    <property type="evidence" value="ECO:0007669"/>
    <property type="project" value="UniProtKB-SubCell"/>
</dbReference>
<dbReference type="InterPro" id="IPR019264">
    <property type="entry name" value="DUF2179"/>
</dbReference>
<name>A0AAW7ZEV6_9FIRM</name>
<evidence type="ECO:0000256" key="3">
    <source>
        <dbReference type="ARBA" id="ARBA00022692"/>
    </source>
</evidence>
<dbReference type="PANTHER" id="PTHR40060">
    <property type="entry name" value="UPF0316 PROTEIN YEBE"/>
    <property type="match status" value="1"/>
</dbReference>
<dbReference type="Pfam" id="PF18955">
    <property type="entry name" value="DUF5698"/>
    <property type="match status" value="1"/>
</dbReference>
<reference evidence="9" key="2">
    <citation type="submission" date="2023-03" db="EMBL/GenBank/DDBJ databases">
        <authorList>
            <person name="Zhang Z."/>
        </authorList>
    </citation>
    <scope>NUCLEOTIDE SEQUENCE</scope>
    <source>
        <strain evidence="9">DSA</strain>
    </source>
</reference>
<feature type="domain" description="DUF2179" evidence="7">
    <location>
        <begin position="118"/>
        <end position="170"/>
    </location>
</feature>
<evidence type="ECO:0000256" key="6">
    <source>
        <dbReference type="HAMAP-Rule" id="MF_01515"/>
    </source>
</evidence>
<feature type="domain" description="DUF5698" evidence="8">
    <location>
        <begin position="27"/>
        <end position="83"/>
    </location>
</feature>
<dbReference type="CDD" id="cd16381">
    <property type="entry name" value="YitT_C_like_1"/>
    <property type="match status" value="1"/>
</dbReference>
<keyword evidence="5 6" id="KW-0472">Membrane</keyword>
<keyword evidence="3 6" id="KW-0812">Transmembrane</keyword>